<name>A0A1L3SU62_9HYPH</name>
<keyword evidence="1" id="KW-0812">Transmembrane</keyword>
<evidence type="ECO:0008006" key="4">
    <source>
        <dbReference type="Google" id="ProtNLM"/>
    </source>
</evidence>
<dbReference type="InterPro" id="IPR036680">
    <property type="entry name" value="SPOR-like_sf"/>
</dbReference>
<accession>A0A1L3SU62</accession>
<evidence type="ECO:0000256" key="1">
    <source>
        <dbReference type="SAM" id="Phobius"/>
    </source>
</evidence>
<dbReference type="RefSeq" id="WP_072606394.1">
    <property type="nucleotide sequence ID" value="NZ_CP018171.1"/>
</dbReference>
<keyword evidence="1" id="KW-1133">Transmembrane helix</keyword>
<dbReference type="Proteomes" id="UP000182840">
    <property type="component" value="Chromosome"/>
</dbReference>
<gene>
    <name evidence="2" type="ORF">BSQ44_17290</name>
</gene>
<dbReference type="KEGG" id="meso:BSQ44_17290"/>
<protein>
    <recommendedName>
        <fullName evidence="4">SPOR domain-containing protein</fullName>
    </recommendedName>
</protein>
<dbReference type="GO" id="GO:0042834">
    <property type="term" value="F:peptidoglycan binding"/>
    <property type="evidence" value="ECO:0007669"/>
    <property type="project" value="InterPro"/>
</dbReference>
<keyword evidence="3" id="KW-1185">Reference proteome</keyword>
<keyword evidence="1" id="KW-0472">Membrane</keyword>
<dbReference type="EMBL" id="CP018171">
    <property type="protein sequence ID" value="APH72924.1"/>
    <property type="molecule type" value="Genomic_DNA"/>
</dbReference>
<dbReference type="SUPFAM" id="SSF110997">
    <property type="entry name" value="Sporulation related repeat"/>
    <property type="match status" value="1"/>
</dbReference>
<dbReference type="OrthoDB" id="9824506at2"/>
<sequence length="233" mass="25234">MNPWTRACIGALGGFAAWLSKLLALDAATLNQFVEQQLWLQAADLKVSVFIILPVLVFLGAVIAWLTEESLRIKLFAIGVSAPAIIAPWTAKSTMNDIALLESIALVQPAYAQTKDARQQGVVDGLKVLLGITEIPDPKEERYWVIVGAFSDLDQAYLLANEINHAHPELDAFVGSRMPGNPLFPVIVGGKDGYMTLANAQKLQQHVNDLGLSKGGAYLSAYAERVPEDGNPR</sequence>
<evidence type="ECO:0000313" key="2">
    <source>
        <dbReference type="EMBL" id="APH72924.1"/>
    </source>
</evidence>
<reference evidence="3" key="1">
    <citation type="submission" date="2016-11" db="EMBL/GenBank/DDBJ databases">
        <title>Mesorhizobium oceanicum sp. nov., isolated from deep seawater in South China Sea.</title>
        <authorList>
            <person name="Fu G.-Y."/>
        </authorList>
    </citation>
    <scope>NUCLEOTIDE SEQUENCE [LARGE SCALE GENOMIC DNA]</scope>
    <source>
        <strain evidence="3">B7</strain>
    </source>
</reference>
<feature type="transmembrane region" description="Helical" evidence="1">
    <location>
        <begin position="73"/>
        <end position="91"/>
    </location>
</feature>
<proteinExistence type="predicted"/>
<dbReference type="AlphaFoldDB" id="A0A1L3SU62"/>
<evidence type="ECO:0000313" key="3">
    <source>
        <dbReference type="Proteomes" id="UP000182840"/>
    </source>
</evidence>
<organism evidence="2 3">
    <name type="scientific">Aquibium oceanicum</name>
    <dbReference type="NCBI Taxonomy" id="1670800"/>
    <lineage>
        <taxon>Bacteria</taxon>
        <taxon>Pseudomonadati</taxon>
        <taxon>Pseudomonadota</taxon>
        <taxon>Alphaproteobacteria</taxon>
        <taxon>Hyphomicrobiales</taxon>
        <taxon>Phyllobacteriaceae</taxon>
        <taxon>Aquibium</taxon>
    </lineage>
</organism>
<feature type="transmembrane region" description="Helical" evidence="1">
    <location>
        <begin position="48"/>
        <end position="66"/>
    </location>
</feature>